<dbReference type="Proteomes" id="UP000011081">
    <property type="component" value="Unassembled WGS sequence"/>
</dbReference>
<evidence type="ECO:0000256" key="6">
    <source>
        <dbReference type="ARBA" id="ARBA00023002"/>
    </source>
</evidence>
<dbReference type="Pfam" id="PF00317">
    <property type="entry name" value="Ribonuc_red_lgN"/>
    <property type="match status" value="1"/>
</dbReference>
<dbReference type="AlphaFoldDB" id="L2GXY6"/>
<evidence type="ECO:0000256" key="5">
    <source>
        <dbReference type="ARBA" id="ARBA00022840"/>
    </source>
</evidence>
<dbReference type="PRINTS" id="PR01183">
    <property type="entry name" value="RIBORDTASEM1"/>
</dbReference>
<dbReference type="FunCoup" id="L2GXY6">
    <property type="interactions" value="214"/>
</dbReference>
<keyword evidence="4 9" id="KW-0547">Nucleotide-binding</keyword>
<proteinExistence type="inferred from homology"/>
<dbReference type="SUPFAM" id="SSF51998">
    <property type="entry name" value="PFL-like glycyl radical enzymes"/>
    <property type="match status" value="1"/>
</dbReference>
<evidence type="ECO:0000256" key="1">
    <source>
        <dbReference type="ARBA" id="ARBA00010406"/>
    </source>
</evidence>
<keyword evidence="5 9" id="KW-0067">ATP-binding</keyword>
<dbReference type="OMA" id="YTMNFIR"/>
<dbReference type="InterPro" id="IPR039718">
    <property type="entry name" value="Rrm1"/>
</dbReference>
<reference evidence="13" key="1">
    <citation type="submission" date="2011-03" db="EMBL/GenBank/DDBJ databases">
        <title>The genome sequence of Vavraia culicis strain floridensis.</title>
        <authorList>
            <consortium name="The Broad Institute Genome Sequencing Platform"/>
            <person name="Cuomo C."/>
            <person name="Becnel J."/>
            <person name="Sanscrainte N."/>
            <person name="Young S.K."/>
            <person name="Zeng Q."/>
            <person name="Gargeya S."/>
            <person name="Fitzgerald M."/>
            <person name="Haas B."/>
            <person name="Abouelleil A."/>
            <person name="Alvarado L."/>
            <person name="Arachchi H.M."/>
            <person name="Berlin A."/>
            <person name="Chapman S.B."/>
            <person name="Gearin G."/>
            <person name="Goldberg J."/>
            <person name="Griggs A."/>
            <person name="Gujja S."/>
            <person name="Hansen M."/>
            <person name="Heiman D."/>
            <person name="Howarth C."/>
            <person name="Larimer J."/>
            <person name="Lui A."/>
            <person name="MacDonald P.J.P."/>
            <person name="McCowen C."/>
            <person name="Montmayeur A."/>
            <person name="Murphy C."/>
            <person name="Neiman D."/>
            <person name="Pearson M."/>
            <person name="Priest M."/>
            <person name="Roberts A."/>
            <person name="Saif S."/>
            <person name="Shea T."/>
            <person name="Sisk P."/>
            <person name="Stolte C."/>
            <person name="Sykes S."/>
            <person name="Wortman J."/>
            <person name="Nusbaum C."/>
            <person name="Birren B."/>
        </authorList>
    </citation>
    <scope>NUCLEOTIDE SEQUENCE [LARGE SCALE GENOMIC DNA]</scope>
    <source>
        <strain evidence="13">floridensis</strain>
    </source>
</reference>
<dbReference type="RefSeq" id="XP_008073118.1">
    <property type="nucleotide sequence ID" value="XM_008074927.1"/>
</dbReference>
<organism evidence="12 13">
    <name type="scientific">Vavraia culicis (isolate floridensis)</name>
    <name type="common">Microsporidian parasite</name>
    <dbReference type="NCBI Taxonomy" id="948595"/>
    <lineage>
        <taxon>Eukaryota</taxon>
        <taxon>Fungi</taxon>
        <taxon>Fungi incertae sedis</taxon>
        <taxon>Microsporidia</taxon>
        <taxon>Pleistophoridae</taxon>
        <taxon>Vavraia</taxon>
    </lineage>
</organism>
<evidence type="ECO:0000256" key="9">
    <source>
        <dbReference type="PROSITE-ProRule" id="PRU00492"/>
    </source>
</evidence>
<dbReference type="VEuPathDB" id="MicrosporidiaDB:VCUG_00098"/>
<dbReference type="InterPro" id="IPR013346">
    <property type="entry name" value="NrdE_NrdA_C"/>
</dbReference>
<dbReference type="CDD" id="cd01679">
    <property type="entry name" value="RNR_I"/>
    <property type="match status" value="1"/>
</dbReference>
<gene>
    <name evidence="12" type="ORF">VCUG_00098</name>
</gene>
<dbReference type="PROSITE" id="PS51161">
    <property type="entry name" value="ATP_CONE"/>
    <property type="match status" value="1"/>
</dbReference>
<comment type="function">
    <text evidence="8 10">Provides the precursors necessary for DNA synthesis. Catalyzes the biosynthesis of deoxyribonucleotides from the corresponding ribonucleotides.</text>
</comment>
<evidence type="ECO:0000256" key="10">
    <source>
        <dbReference type="RuleBase" id="RU003410"/>
    </source>
</evidence>
<dbReference type="GO" id="GO:0009263">
    <property type="term" value="P:deoxyribonucleotide biosynthetic process"/>
    <property type="evidence" value="ECO:0007669"/>
    <property type="project" value="UniProtKB-KW"/>
</dbReference>
<dbReference type="HOGENOM" id="CLU_000404_1_0_1"/>
<keyword evidence="7 10" id="KW-0215">Deoxyribonucleotide synthesis</keyword>
<dbReference type="EMBL" id="GL877404">
    <property type="protein sequence ID" value="ELA48489.1"/>
    <property type="molecule type" value="Genomic_DNA"/>
</dbReference>
<keyword evidence="13" id="KW-1185">Reference proteome</keyword>
<dbReference type="InterPro" id="IPR013509">
    <property type="entry name" value="RNR_lsu_N"/>
</dbReference>
<dbReference type="UniPathway" id="UPA00326"/>
<dbReference type="InterPro" id="IPR008926">
    <property type="entry name" value="RNR_R1-su_N"/>
</dbReference>
<dbReference type="EC" id="1.17.4.1" evidence="2 10"/>
<comment type="catalytic activity">
    <reaction evidence="10">
        <text>a 2'-deoxyribonucleoside 5'-diphosphate + [thioredoxin]-disulfide + H2O = a ribonucleoside 5'-diphosphate + [thioredoxin]-dithiol</text>
        <dbReference type="Rhea" id="RHEA:23252"/>
        <dbReference type="Rhea" id="RHEA-COMP:10698"/>
        <dbReference type="Rhea" id="RHEA-COMP:10700"/>
        <dbReference type="ChEBI" id="CHEBI:15377"/>
        <dbReference type="ChEBI" id="CHEBI:29950"/>
        <dbReference type="ChEBI" id="CHEBI:50058"/>
        <dbReference type="ChEBI" id="CHEBI:57930"/>
        <dbReference type="ChEBI" id="CHEBI:73316"/>
        <dbReference type="EC" id="1.17.4.1"/>
    </reaction>
</comment>
<name>L2GXY6_VAVCU</name>
<dbReference type="NCBIfam" id="TIGR02506">
    <property type="entry name" value="NrdE_NrdA"/>
    <property type="match status" value="1"/>
</dbReference>
<accession>L2GXY6</accession>
<evidence type="ECO:0000313" key="12">
    <source>
        <dbReference type="EMBL" id="ELA48489.1"/>
    </source>
</evidence>
<dbReference type="InterPro" id="IPR005144">
    <property type="entry name" value="ATP-cone_dom"/>
</dbReference>
<evidence type="ECO:0000256" key="2">
    <source>
        <dbReference type="ARBA" id="ARBA00012274"/>
    </source>
</evidence>
<dbReference type="GeneID" id="19877989"/>
<dbReference type="Pfam" id="PF03477">
    <property type="entry name" value="ATP-cone"/>
    <property type="match status" value="1"/>
</dbReference>
<dbReference type="PANTHER" id="PTHR11573">
    <property type="entry name" value="RIBONUCLEOSIDE-DIPHOSPHATE REDUCTASE LARGE CHAIN"/>
    <property type="match status" value="1"/>
</dbReference>
<comment type="similarity">
    <text evidence="1 10">Belongs to the ribonucleoside diphosphate reductase large chain family.</text>
</comment>
<keyword evidence="3" id="KW-0021">Allosteric enzyme</keyword>
<dbReference type="OrthoDB" id="3000483at2759"/>
<dbReference type="GO" id="GO:0005971">
    <property type="term" value="C:ribonucleoside-diphosphate reductase complex"/>
    <property type="evidence" value="ECO:0007669"/>
    <property type="project" value="TreeGrafter"/>
</dbReference>
<evidence type="ECO:0000256" key="7">
    <source>
        <dbReference type="ARBA" id="ARBA00023116"/>
    </source>
</evidence>
<protein>
    <recommendedName>
        <fullName evidence="2 10">Ribonucleoside-diphosphate reductase</fullName>
        <ecNumber evidence="2 10">1.17.4.1</ecNumber>
    </recommendedName>
</protein>
<dbReference type="Gene3D" id="3.20.70.20">
    <property type="match status" value="1"/>
</dbReference>
<feature type="domain" description="ATP-cone" evidence="11">
    <location>
        <begin position="1"/>
        <end position="92"/>
    </location>
</feature>
<dbReference type="PANTHER" id="PTHR11573:SF6">
    <property type="entry name" value="RIBONUCLEOSIDE-DIPHOSPHATE REDUCTASE LARGE SUBUNIT"/>
    <property type="match status" value="1"/>
</dbReference>
<dbReference type="InParanoid" id="L2GXY6"/>
<dbReference type="InterPro" id="IPR000788">
    <property type="entry name" value="RNR_lg_C"/>
</dbReference>
<evidence type="ECO:0000256" key="8">
    <source>
        <dbReference type="ARBA" id="ARBA00024942"/>
    </source>
</evidence>
<evidence type="ECO:0000256" key="4">
    <source>
        <dbReference type="ARBA" id="ARBA00022741"/>
    </source>
</evidence>
<dbReference type="SUPFAM" id="SSF48168">
    <property type="entry name" value="R1 subunit of ribonucleotide reductase, N-terminal domain"/>
    <property type="match status" value="1"/>
</dbReference>
<dbReference type="Pfam" id="PF02867">
    <property type="entry name" value="Ribonuc_red_lgC"/>
    <property type="match status" value="1"/>
</dbReference>
<dbReference type="GO" id="GO:0005524">
    <property type="term" value="F:ATP binding"/>
    <property type="evidence" value="ECO:0007669"/>
    <property type="project" value="UniProtKB-UniRule"/>
</dbReference>
<evidence type="ECO:0000256" key="3">
    <source>
        <dbReference type="ARBA" id="ARBA00022533"/>
    </source>
</evidence>
<sequence>MFVRNSDKILEPLDTKKIHKMLLECSHGLNIMREELDDLFNKIESGLCDNLSTCDIVSLAAECAASAMTKNPDFGCIAARIVVREHHRVTLDTFYEKVKYCYEQKRYFSREFCERVRENKDAIQAQIDYSRDYDISFFGFKTMEKSYMLSINSRTVERPQDLFMRVALGIHYDSLQDAFETYHLMSQKYFVHATPTMFNAGTLTPQLSSCFLLGIEEDSIEGIFKAVSDAAKISKTAGGLGMNVHKLRGANSLIKSTGGRACGIIPVAKIFEATLRCIDQGGKKRPGSMAIYVEPWHSDIFEFLDIRKNTGKEELRARDIFTALWIPDLFMRRVHNDENWSLFSNDDVPNLYNLYGDEFDKAYEMYEKNGMARRTVRAQKLWKAILSSQIETGTPYMCYKDSANRMNNQKHLGTIKCSNLCSEIMEYTEENEIAVCNLASLGLPRFMQDGQFDYEKLKMVTKIVVKNLNKVIDVNLYPLPETRNSNLKHRPIGLGVQGLADVFVMLRMPYDSKEARAVNLRIFETIHFAALDASCELAKEYGPYDSYEGSPMSQGVLHFDMWNVVPVTNHDWRGLRARIAKYGVRNSLLVALMPTASTSQILGYNECFEPFTTNIYTRRTLAGEFQVVNTYLMHDLMKLNLWSDEMKNILIQEEGSIQRIEGIPDEIKRLYKTAWELKMRSLIDLAADRAPYVDQSQSLNIFMAQPTYPKLTSMHFYGFKRGLKTGMYYLRTRPISAAVKFTVDRGMVSTTKLLQKSSCSPTSEDDECMSCSA</sequence>
<dbReference type="STRING" id="948595.L2GXY6"/>
<evidence type="ECO:0000313" key="13">
    <source>
        <dbReference type="Proteomes" id="UP000011081"/>
    </source>
</evidence>
<dbReference type="GO" id="GO:0004748">
    <property type="term" value="F:ribonucleoside-diphosphate reductase activity, thioredoxin disulfide as acceptor"/>
    <property type="evidence" value="ECO:0007669"/>
    <property type="project" value="UniProtKB-EC"/>
</dbReference>
<keyword evidence="6 10" id="KW-0560">Oxidoreductase</keyword>
<evidence type="ECO:0000259" key="11">
    <source>
        <dbReference type="PROSITE" id="PS51161"/>
    </source>
</evidence>
<dbReference type="PROSITE" id="PS00089">
    <property type="entry name" value="RIBORED_LARGE"/>
    <property type="match status" value="1"/>
</dbReference>